<evidence type="ECO:0000313" key="2">
    <source>
        <dbReference type="EMBL" id="GGH08237.1"/>
    </source>
</evidence>
<reference evidence="2" key="1">
    <citation type="journal article" date="2014" name="Int. J. Syst. Evol. Microbiol.">
        <title>Complete genome of a new Firmicutes species belonging to the dominant human colonic microbiota ('Ruminococcus bicirculans') reveals two chromosomes and a selective capacity to utilize plant glucans.</title>
        <authorList>
            <consortium name="NISC Comparative Sequencing Program"/>
            <person name="Wegmann U."/>
            <person name="Louis P."/>
            <person name="Goesmann A."/>
            <person name="Henrissat B."/>
            <person name="Duncan S.H."/>
            <person name="Flint H.J."/>
        </authorList>
    </citation>
    <scope>NUCLEOTIDE SEQUENCE</scope>
    <source>
        <strain evidence="2">CGMCC 1.15287</strain>
    </source>
</reference>
<reference evidence="5" key="2">
    <citation type="journal article" date="2019" name="Int. J. Syst. Evol. Microbiol.">
        <title>The Global Catalogue of Microorganisms (GCM) 10K type strain sequencing project: providing services to taxonomists for standard genome sequencing and annotation.</title>
        <authorList>
            <consortium name="The Broad Institute Genomics Platform"/>
            <consortium name="The Broad Institute Genome Sequencing Center for Infectious Disease"/>
            <person name="Wu L."/>
            <person name="Ma J."/>
        </authorList>
    </citation>
    <scope>NUCLEOTIDE SEQUENCE [LARGE SCALE GENOMIC DNA]</scope>
    <source>
        <strain evidence="5">CGMCC 1.15287</strain>
    </source>
</reference>
<feature type="transmembrane region" description="Helical" evidence="1">
    <location>
        <begin position="7"/>
        <end position="27"/>
    </location>
</feature>
<dbReference type="Proteomes" id="UP000642938">
    <property type="component" value="Unassembled WGS sequence"/>
</dbReference>
<feature type="transmembrane region" description="Helical" evidence="1">
    <location>
        <begin position="39"/>
        <end position="56"/>
    </location>
</feature>
<comment type="caution">
    <text evidence="3">The sequence shown here is derived from an EMBL/GenBank/DDBJ whole genome shotgun (WGS) entry which is preliminary data.</text>
</comment>
<dbReference type="RefSeq" id="WP_183765058.1">
    <property type="nucleotide sequence ID" value="NZ_JACIEF010000003.1"/>
</dbReference>
<dbReference type="AlphaFoldDB" id="A0A7W6P790"/>
<dbReference type="EMBL" id="JACIEF010000003">
    <property type="protein sequence ID" value="MBB4108771.1"/>
    <property type="molecule type" value="Genomic_DNA"/>
</dbReference>
<proteinExistence type="predicted"/>
<keyword evidence="1" id="KW-0812">Transmembrane</keyword>
<gene>
    <name evidence="2" type="ORF">GCM10007422_25670</name>
    <name evidence="3" type="ORF">GGQ60_002780</name>
</gene>
<protein>
    <submittedName>
        <fullName evidence="3">Uncharacterized protein</fullName>
    </submittedName>
</protein>
<feature type="transmembrane region" description="Helical" evidence="1">
    <location>
        <begin position="63"/>
        <end position="83"/>
    </location>
</feature>
<keyword evidence="1" id="KW-0472">Membrane</keyword>
<dbReference type="EMBL" id="BMHZ01000003">
    <property type="protein sequence ID" value="GGH08237.1"/>
    <property type="molecule type" value="Genomic_DNA"/>
</dbReference>
<dbReference type="Proteomes" id="UP000532273">
    <property type="component" value="Unassembled WGS sequence"/>
</dbReference>
<keyword evidence="5" id="KW-1185">Reference proteome</keyword>
<organism evidence="3 4">
    <name type="scientific">Pedobacter zeae</name>
    <dbReference type="NCBI Taxonomy" id="1737356"/>
    <lineage>
        <taxon>Bacteria</taxon>
        <taxon>Pseudomonadati</taxon>
        <taxon>Bacteroidota</taxon>
        <taxon>Sphingobacteriia</taxon>
        <taxon>Sphingobacteriales</taxon>
        <taxon>Sphingobacteriaceae</taxon>
        <taxon>Pedobacter</taxon>
    </lineage>
</organism>
<feature type="transmembrane region" description="Helical" evidence="1">
    <location>
        <begin position="132"/>
        <end position="154"/>
    </location>
</feature>
<evidence type="ECO:0000256" key="1">
    <source>
        <dbReference type="SAM" id="Phobius"/>
    </source>
</evidence>
<evidence type="ECO:0000313" key="3">
    <source>
        <dbReference type="EMBL" id="MBB4108771.1"/>
    </source>
</evidence>
<name>A0A7W6P790_9SPHI</name>
<reference evidence="3 4" key="3">
    <citation type="submission" date="2020-08" db="EMBL/GenBank/DDBJ databases">
        <title>Genomic Encyclopedia of Type Strains, Phase IV (KMG-IV): sequencing the most valuable type-strain genomes for metagenomic binning, comparative biology and taxonomic classification.</title>
        <authorList>
            <person name="Goeker M."/>
        </authorList>
    </citation>
    <scope>NUCLEOTIDE SEQUENCE [LARGE SCALE GENOMIC DNA]</scope>
    <source>
        <strain evidence="3 4">DSM 100774</strain>
    </source>
</reference>
<evidence type="ECO:0000313" key="5">
    <source>
        <dbReference type="Proteomes" id="UP000642938"/>
    </source>
</evidence>
<feature type="transmembrane region" description="Helical" evidence="1">
    <location>
        <begin position="103"/>
        <end position="120"/>
    </location>
</feature>
<sequence>MLRNRYYILNYIFIVCVFTLLVNDHYLKFMHTSWLTGKLSDVAGIIILPLILVYIFPKFGKSAVALSAVLFLFWKSEFSQGIIDFYNQYSFIGTSRIIDYSDFLVFVFLPIPYYIIKHINELNAIKIRQINPLAVLIPSFAVLIATSPPASFYYNRSNADLTCYNCTISINYSQDEILKKLKEQNIIFDSIKPLEKSHLVKSQEVNFYKLNRLIIKKDTLRGLEFTMRTFKNGNTKIYFRGMHIAQDLSNDKLEKTLRKYYKKLVFNEIKSRIKNTTN</sequence>
<keyword evidence="1" id="KW-1133">Transmembrane helix</keyword>
<accession>A0A7W6P790</accession>
<evidence type="ECO:0000313" key="4">
    <source>
        <dbReference type="Proteomes" id="UP000532273"/>
    </source>
</evidence>
<reference evidence="2" key="4">
    <citation type="submission" date="2024-05" db="EMBL/GenBank/DDBJ databases">
        <authorList>
            <person name="Sun Q."/>
            <person name="Zhou Y."/>
        </authorList>
    </citation>
    <scope>NUCLEOTIDE SEQUENCE</scope>
    <source>
        <strain evidence="2">CGMCC 1.15287</strain>
    </source>
</reference>